<protein>
    <submittedName>
        <fullName evidence="1">Uncharacterized protein</fullName>
    </submittedName>
</protein>
<evidence type="ECO:0000313" key="1">
    <source>
        <dbReference type="EMBL" id="GAA4259949.1"/>
    </source>
</evidence>
<keyword evidence="2" id="KW-1185">Reference proteome</keyword>
<dbReference type="Gene3D" id="3.50.50.60">
    <property type="entry name" value="FAD/NAD(P)-binding domain"/>
    <property type="match status" value="1"/>
</dbReference>
<evidence type="ECO:0000313" key="2">
    <source>
        <dbReference type="Proteomes" id="UP001500620"/>
    </source>
</evidence>
<dbReference type="Proteomes" id="UP001500620">
    <property type="component" value="Unassembled WGS sequence"/>
</dbReference>
<dbReference type="EMBL" id="BAABAT010000038">
    <property type="protein sequence ID" value="GAA4259949.1"/>
    <property type="molecule type" value="Genomic_DNA"/>
</dbReference>
<sequence>MLMFQADQVGDLPAWAWQPPAQQPNPLTLPGSCWPRAATRGLPRGGYAARCGVPVTRKDAMFEPSAQIESLLTAVAVKEPAAAGMQAMMQREQEFPSPTQARLTGIALDPYGREYADQILDAYWSDEQRQQDLLTSSSDREVIIGSGVHAATYAAVRVLAGQPKPLVLERNARVGGSFAMTPRPTFYLNSRNRRGPAGLAGDQGVSLNYLPGAPIQAANVSMAEYLTNTDMAFVVRLALAQFADVMTNANVVSVTRNDLGVQIEIDGSASLLAGRVIDARGLGDPDDQGVADGVTILTFTQFMQRMAGMWPLRGVRRVAVIGGGDSGKCAVEACLGIAPQPFMAAVALDQVDRIDWYATDLPTTCEAWQEQIRGRYQAIGRYLRPDRFGVRRLNVLRRRARPIALPGAGLVDGRTYGLVVMCTGNREADIDGLNFGSVEEYTTADGYVVAREHDDLPAFRVGPHARLPFTAQERADGVADIAANAVSIFRTTLKTAALAATLPVPTRS</sequence>
<proteinExistence type="predicted"/>
<comment type="caution">
    <text evidence="1">The sequence shown here is derived from an EMBL/GenBank/DDBJ whole genome shotgun (WGS) entry which is preliminary data.</text>
</comment>
<name>A0ABP8DMU9_9ACTN</name>
<accession>A0ABP8DMU9</accession>
<dbReference type="InterPro" id="IPR036188">
    <property type="entry name" value="FAD/NAD-bd_sf"/>
</dbReference>
<dbReference type="SUPFAM" id="SSF51905">
    <property type="entry name" value="FAD/NAD(P)-binding domain"/>
    <property type="match status" value="1"/>
</dbReference>
<organism evidence="1 2">
    <name type="scientific">Dactylosporangium darangshiense</name>
    <dbReference type="NCBI Taxonomy" id="579108"/>
    <lineage>
        <taxon>Bacteria</taxon>
        <taxon>Bacillati</taxon>
        <taxon>Actinomycetota</taxon>
        <taxon>Actinomycetes</taxon>
        <taxon>Micromonosporales</taxon>
        <taxon>Micromonosporaceae</taxon>
        <taxon>Dactylosporangium</taxon>
    </lineage>
</organism>
<reference evidence="2" key="1">
    <citation type="journal article" date="2019" name="Int. J. Syst. Evol. Microbiol.">
        <title>The Global Catalogue of Microorganisms (GCM) 10K type strain sequencing project: providing services to taxonomists for standard genome sequencing and annotation.</title>
        <authorList>
            <consortium name="The Broad Institute Genomics Platform"/>
            <consortium name="The Broad Institute Genome Sequencing Center for Infectious Disease"/>
            <person name="Wu L."/>
            <person name="Ma J."/>
        </authorList>
    </citation>
    <scope>NUCLEOTIDE SEQUENCE [LARGE SCALE GENOMIC DNA]</scope>
    <source>
        <strain evidence="2">JCM 17441</strain>
    </source>
</reference>
<gene>
    <name evidence="1" type="ORF">GCM10022255_086710</name>
</gene>